<dbReference type="OrthoDB" id="5516068at2"/>
<dbReference type="STRING" id="83449.BON30_10465"/>
<keyword evidence="3" id="KW-1185">Reference proteome</keyword>
<feature type="signal peptide" evidence="1">
    <location>
        <begin position="1"/>
        <end position="19"/>
    </location>
</feature>
<sequence length="220" mass="22222">MRSPLALLLALAAPFSASAGDDVTAPAPRALAPAQLRADVGVLSTGLVGTGSAWTDTVTAQALSGHVLFGGLTLDGALLSLVPLRSGRTGASLTLTARVGYTGELWSLVGGPVVNLGYGSRPAFQVLPSIQALRRVGPVDLHAGLLDLHGLVPAHLGASWKGVGLAYVLPVGARAWAAIPLTSTLALRLEGFFFQLTGSQSAFLTVGLSARSPASTGVSP</sequence>
<accession>A0A1L9BGG2</accession>
<feature type="chain" id="PRO_5012363416" evidence="1">
    <location>
        <begin position="20"/>
        <end position="220"/>
    </location>
</feature>
<keyword evidence="1" id="KW-0732">Signal</keyword>
<reference evidence="3" key="1">
    <citation type="submission" date="2016-11" db="EMBL/GenBank/DDBJ databases">
        <authorList>
            <person name="Shukria A."/>
            <person name="Stevens D.C."/>
        </authorList>
    </citation>
    <scope>NUCLEOTIDE SEQUENCE [LARGE SCALE GENOMIC DNA]</scope>
    <source>
        <strain evidence="3">Cbfe23</strain>
    </source>
</reference>
<comment type="caution">
    <text evidence="2">The sequence shown here is derived from an EMBL/GenBank/DDBJ whole genome shotgun (WGS) entry which is preliminary data.</text>
</comment>
<evidence type="ECO:0000313" key="3">
    <source>
        <dbReference type="Proteomes" id="UP000182229"/>
    </source>
</evidence>
<gene>
    <name evidence="2" type="ORF">BON30_10465</name>
</gene>
<dbReference type="RefSeq" id="WP_071897765.1">
    <property type="nucleotide sequence ID" value="NZ_MPIN01000002.1"/>
</dbReference>
<dbReference type="EMBL" id="MPIN01000002">
    <property type="protein sequence ID" value="OJH41288.1"/>
    <property type="molecule type" value="Genomic_DNA"/>
</dbReference>
<evidence type="ECO:0000256" key="1">
    <source>
        <dbReference type="SAM" id="SignalP"/>
    </source>
</evidence>
<dbReference type="AlphaFoldDB" id="A0A1L9BGG2"/>
<protein>
    <submittedName>
        <fullName evidence="2">Uncharacterized protein</fullName>
    </submittedName>
</protein>
<reference evidence="2 3" key="2">
    <citation type="submission" date="2016-12" db="EMBL/GenBank/DDBJ databases">
        <title>Draft Genome Sequence of Cystobacter ferrugineus Strain Cbfe23.</title>
        <authorList>
            <person name="Akbar S."/>
            <person name="Dowd S.E."/>
            <person name="Stevens D.C."/>
        </authorList>
    </citation>
    <scope>NUCLEOTIDE SEQUENCE [LARGE SCALE GENOMIC DNA]</scope>
    <source>
        <strain evidence="2 3">Cbfe23</strain>
    </source>
</reference>
<dbReference type="Proteomes" id="UP000182229">
    <property type="component" value="Unassembled WGS sequence"/>
</dbReference>
<evidence type="ECO:0000313" key="2">
    <source>
        <dbReference type="EMBL" id="OJH41288.1"/>
    </source>
</evidence>
<organism evidence="2 3">
    <name type="scientific">Cystobacter ferrugineus</name>
    <dbReference type="NCBI Taxonomy" id="83449"/>
    <lineage>
        <taxon>Bacteria</taxon>
        <taxon>Pseudomonadati</taxon>
        <taxon>Myxococcota</taxon>
        <taxon>Myxococcia</taxon>
        <taxon>Myxococcales</taxon>
        <taxon>Cystobacterineae</taxon>
        <taxon>Archangiaceae</taxon>
        <taxon>Cystobacter</taxon>
    </lineage>
</organism>
<proteinExistence type="predicted"/>
<name>A0A1L9BGG2_9BACT</name>